<dbReference type="EMBL" id="LSRX01001011">
    <property type="protein sequence ID" value="OLP84884.1"/>
    <property type="molecule type" value="Genomic_DNA"/>
</dbReference>
<dbReference type="PANTHER" id="PTHR24166:SF47">
    <property type="entry name" value="M-PHASE PHOSPHOPROTEIN 8"/>
    <property type="match status" value="1"/>
</dbReference>
<evidence type="ECO:0000313" key="3">
    <source>
        <dbReference type="EMBL" id="OLP84884.1"/>
    </source>
</evidence>
<dbReference type="InterPro" id="IPR002110">
    <property type="entry name" value="Ankyrin_rpt"/>
</dbReference>
<protein>
    <submittedName>
        <fullName evidence="3">Uncharacterized protein</fullName>
    </submittedName>
</protein>
<evidence type="ECO:0000256" key="2">
    <source>
        <dbReference type="ARBA" id="ARBA00023043"/>
    </source>
</evidence>
<keyword evidence="1" id="KW-0677">Repeat</keyword>
<gene>
    <name evidence="3" type="ORF">AK812_SmicGene34202</name>
</gene>
<dbReference type="Pfam" id="PF12796">
    <property type="entry name" value="Ank_2"/>
    <property type="match status" value="1"/>
</dbReference>
<evidence type="ECO:0000313" key="4">
    <source>
        <dbReference type="Proteomes" id="UP000186817"/>
    </source>
</evidence>
<dbReference type="InterPro" id="IPR050889">
    <property type="entry name" value="Dendritic_Spine_Reg/Scaffold"/>
</dbReference>
<dbReference type="OrthoDB" id="1577640at2759"/>
<dbReference type="InterPro" id="IPR036770">
    <property type="entry name" value="Ankyrin_rpt-contain_sf"/>
</dbReference>
<dbReference type="Gene3D" id="1.25.40.20">
    <property type="entry name" value="Ankyrin repeat-containing domain"/>
    <property type="match status" value="1"/>
</dbReference>
<name>A0A1Q9CPN4_SYMMI</name>
<dbReference type="PANTHER" id="PTHR24166">
    <property type="entry name" value="ROLLING PEBBLES, ISOFORM B"/>
    <property type="match status" value="1"/>
</dbReference>
<dbReference type="AlphaFoldDB" id="A0A1Q9CPN4"/>
<sequence>MDAAAWRGRPEVMEVLLKYSPFPSKLHSFHRDGYAPLHRACWGKRARHSQVVRLLLEARIEPELPSVNGTTCLELATRQETKDIVALHLQQSSSRAEEVASEKGMRSEL</sequence>
<proteinExistence type="predicted"/>
<comment type="caution">
    <text evidence="3">The sequence shown here is derived from an EMBL/GenBank/DDBJ whole genome shotgun (WGS) entry which is preliminary data.</text>
</comment>
<evidence type="ECO:0000256" key="1">
    <source>
        <dbReference type="ARBA" id="ARBA00022737"/>
    </source>
</evidence>
<keyword evidence="2" id="KW-0040">ANK repeat</keyword>
<reference evidence="3 4" key="1">
    <citation type="submission" date="2016-02" db="EMBL/GenBank/DDBJ databases">
        <title>Genome analysis of coral dinoflagellate symbionts highlights evolutionary adaptations to a symbiotic lifestyle.</title>
        <authorList>
            <person name="Aranda M."/>
            <person name="Li Y."/>
            <person name="Liew Y.J."/>
            <person name="Baumgarten S."/>
            <person name="Simakov O."/>
            <person name="Wilson M."/>
            <person name="Piel J."/>
            <person name="Ashoor H."/>
            <person name="Bougouffa S."/>
            <person name="Bajic V.B."/>
            <person name="Ryu T."/>
            <person name="Ravasi T."/>
            <person name="Bayer T."/>
            <person name="Micklem G."/>
            <person name="Kim H."/>
            <person name="Bhak J."/>
            <person name="Lajeunesse T.C."/>
            <person name="Voolstra C.R."/>
        </authorList>
    </citation>
    <scope>NUCLEOTIDE SEQUENCE [LARGE SCALE GENOMIC DNA]</scope>
    <source>
        <strain evidence="3 4">CCMP2467</strain>
    </source>
</reference>
<accession>A0A1Q9CPN4</accession>
<dbReference type="SUPFAM" id="SSF48403">
    <property type="entry name" value="Ankyrin repeat"/>
    <property type="match status" value="1"/>
</dbReference>
<organism evidence="3 4">
    <name type="scientific">Symbiodinium microadriaticum</name>
    <name type="common">Dinoflagellate</name>
    <name type="synonym">Zooxanthella microadriatica</name>
    <dbReference type="NCBI Taxonomy" id="2951"/>
    <lineage>
        <taxon>Eukaryota</taxon>
        <taxon>Sar</taxon>
        <taxon>Alveolata</taxon>
        <taxon>Dinophyceae</taxon>
        <taxon>Suessiales</taxon>
        <taxon>Symbiodiniaceae</taxon>
        <taxon>Symbiodinium</taxon>
    </lineage>
</organism>
<keyword evidence="4" id="KW-1185">Reference proteome</keyword>
<dbReference type="Proteomes" id="UP000186817">
    <property type="component" value="Unassembled WGS sequence"/>
</dbReference>